<dbReference type="InterPro" id="IPR029063">
    <property type="entry name" value="SAM-dependent_MTases_sf"/>
</dbReference>
<dbReference type="STRING" id="43265.A0A545ULC2"/>
<sequence length="524" mass="59060">MDSTSSSRASSTHLLFIMACNADNAKVRLLLAILNQIDLKHIDWNRVANDPVLLQPITNGHAARMRYSRLRQVIAGHKLTKRRSSGLKSSKVSKPSSPEWKPEDELGIDSTPSSPEWKLEDELGIDYDTDDQDQPTFKKRSELINTKKCITDELRRDALVDYDLAKRYETAKVIGIDTVDNFDGFPPRNCSFQMDIFEPFPQFQPSFFDYIFIIDVNDRIQNLSLFYKRIFQVLKASGHVEHSETQVDVASSDAPFWQQFRQISARIGLKTVIHANDMLQELKEAGFIDAAWATDRLSATPFCSDVEGRVLPVLIGRLGGGFPPKSDLGMERLNKIIREMCSHMKSEASRIGTKPFATRYILYGTKPDISNWGSEEEIMLEVDGGPDEGIGKTPFQEAEVDFLKTLVLGTGQVLLQDHKSRQSESSSLNEAASQVCEGVRLCFQTAGSTSALDDKRLMEYMASAGRAINVIHHLRVLWTPRADELPLHASIFSMVLCCQSRGACPYIVTMISRYAYTPRNEWDF</sequence>
<gene>
    <name evidence="3" type="ORF">IF1G_11087</name>
</gene>
<dbReference type="Gene3D" id="3.40.50.150">
    <property type="entry name" value="Vaccinia Virus protein VP39"/>
    <property type="match status" value="1"/>
</dbReference>
<evidence type="ECO:0000313" key="4">
    <source>
        <dbReference type="Proteomes" id="UP000315783"/>
    </source>
</evidence>
<dbReference type="EMBL" id="SPUK01000030">
    <property type="protein sequence ID" value="TQV90254.1"/>
    <property type="molecule type" value="Genomic_DNA"/>
</dbReference>
<dbReference type="SUPFAM" id="SSF53335">
    <property type="entry name" value="S-adenosyl-L-methionine-dependent methyltransferases"/>
    <property type="match status" value="1"/>
</dbReference>
<reference evidence="3 4" key="1">
    <citation type="journal article" date="2019" name="Appl. Microbiol. Biotechnol.">
        <title>Genome sequence of Isaria javanica and comparative genome analysis insights into family S53 peptidase evolution in fungal entomopathogens.</title>
        <authorList>
            <person name="Lin R."/>
            <person name="Zhang X."/>
            <person name="Xin B."/>
            <person name="Zou M."/>
            <person name="Gao Y."/>
            <person name="Qin F."/>
            <person name="Hu Q."/>
            <person name="Xie B."/>
            <person name="Cheng X."/>
        </authorList>
    </citation>
    <scope>NUCLEOTIDE SEQUENCE [LARGE SCALE GENOMIC DNA]</scope>
    <source>
        <strain evidence="3 4">IJ1G</strain>
    </source>
</reference>
<keyword evidence="4" id="KW-1185">Reference proteome</keyword>
<feature type="region of interest" description="Disordered" evidence="1">
    <location>
        <begin position="80"/>
        <end position="117"/>
    </location>
</feature>
<evidence type="ECO:0000259" key="2">
    <source>
        <dbReference type="Pfam" id="PF22980"/>
    </source>
</evidence>
<accession>A0A545ULC2</accession>
<dbReference type="Pfam" id="PF22980">
    <property type="entry name" value="Myb_DNA-bind_8"/>
    <property type="match status" value="1"/>
</dbReference>
<proteinExistence type="predicted"/>
<feature type="compositionally biased region" description="Low complexity" evidence="1">
    <location>
        <begin position="86"/>
        <end position="98"/>
    </location>
</feature>
<name>A0A545ULC2_9HYPO</name>
<dbReference type="InterPro" id="IPR054505">
    <property type="entry name" value="Myb_DNA-bind_8"/>
</dbReference>
<protein>
    <recommendedName>
        <fullName evidence="2">Myb-like DNA-binding domain-containing protein</fullName>
    </recommendedName>
</protein>
<comment type="caution">
    <text evidence="3">The sequence shown here is derived from an EMBL/GenBank/DDBJ whole genome shotgun (WGS) entry which is preliminary data.</text>
</comment>
<feature type="domain" description="Myb-like DNA-binding" evidence="2">
    <location>
        <begin position="26"/>
        <end position="74"/>
    </location>
</feature>
<evidence type="ECO:0000256" key="1">
    <source>
        <dbReference type="SAM" id="MobiDB-lite"/>
    </source>
</evidence>
<dbReference type="AlphaFoldDB" id="A0A545ULC2"/>
<evidence type="ECO:0000313" key="3">
    <source>
        <dbReference type="EMBL" id="TQV90254.1"/>
    </source>
</evidence>
<dbReference type="Proteomes" id="UP000315783">
    <property type="component" value="Unassembled WGS sequence"/>
</dbReference>
<organism evidence="3 4">
    <name type="scientific">Cordyceps javanica</name>
    <dbReference type="NCBI Taxonomy" id="43265"/>
    <lineage>
        <taxon>Eukaryota</taxon>
        <taxon>Fungi</taxon>
        <taxon>Dikarya</taxon>
        <taxon>Ascomycota</taxon>
        <taxon>Pezizomycotina</taxon>
        <taxon>Sordariomycetes</taxon>
        <taxon>Hypocreomycetidae</taxon>
        <taxon>Hypocreales</taxon>
        <taxon>Cordycipitaceae</taxon>
        <taxon>Cordyceps</taxon>
    </lineage>
</organism>